<organism evidence="1 2">
    <name type="scientific">Pseudomonas helmanticensis</name>
    <dbReference type="NCBI Taxonomy" id="1471381"/>
    <lineage>
        <taxon>Bacteria</taxon>
        <taxon>Pseudomonadati</taxon>
        <taxon>Pseudomonadota</taxon>
        <taxon>Gammaproteobacteria</taxon>
        <taxon>Pseudomonadales</taxon>
        <taxon>Pseudomonadaceae</taxon>
        <taxon>Pseudomonas</taxon>
    </lineage>
</organism>
<name>A0ACD2U182_9PSED</name>
<evidence type="ECO:0000313" key="1">
    <source>
        <dbReference type="EMBL" id="SMQ23264.1"/>
    </source>
</evidence>
<comment type="caution">
    <text evidence="1">The sequence shown here is derived from an EMBL/GenBank/DDBJ whole genome shotgun (WGS) entry which is preliminary data.</text>
</comment>
<reference evidence="1" key="1">
    <citation type="submission" date="2017-05" db="EMBL/GenBank/DDBJ databases">
        <authorList>
            <person name="Varghese N."/>
            <person name="Submissions S."/>
        </authorList>
    </citation>
    <scope>NUCLEOTIDE SEQUENCE</scope>
    <source>
        <strain evidence="1">LMG 28168</strain>
    </source>
</reference>
<accession>A0ACD2U182</accession>
<sequence length="534" mass="58573">MASELQAPSSTILPPNPQDAVLATLPPMANLIVDRAIDNVTRKLVAGYRNKRNATPNANHTDFSAEAKEALKATSAQSVMQVANRGQAWKEMIQKSLTHGISSLATLKFDGKFTIENGQRPDDFKQKMPNAPGVYVVFDKYDKPVYVGDSENMQSRWNAGHFNEYKQGQKPGAEPYKLADVMETGCTVRFINMESKETAAALEAHLIRENFAQFKDVSKSEKNSSADEDAKREPALSDGRLRNRKEELATEQGTRSNQEAKKIKDTSGATISLAAGAAGEAFKNVGYDIFERLTTTAIKAIKDELVDVLSGGVAKIKVRVDRMLKKILAVLRNVLENPLQLLRGIAEFIVNALSKTIGQIYNLARNLFDLANNSWQLYKGAQTMPREELVRKISETVIISGSLVIWDSLDLMLEKWLVAQTGGALAPFAPYISAAVAAVGFGISAHALQGFMTRIINAVIAFQDGQVEVLNAERAACEQLIIVAENELALFGDLGGYIESELMVLGQMETYTRTLSIHEPIAAIDPLTLRIIRS</sequence>
<protein>
    <submittedName>
        <fullName evidence="1">GIY-YIG catalytic domain-containing protein</fullName>
    </submittedName>
</protein>
<proteinExistence type="predicted"/>
<gene>
    <name evidence="1" type="ORF">SAMN04488483_0874</name>
</gene>
<dbReference type="Proteomes" id="UP001158048">
    <property type="component" value="Unassembled WGS sequence"/>
</dbReference>
<keyword evidence="2" id="KW-1185">Reference proteome</keyword>
<dbReference type="EMBL" id="FXUY01000001">
    <property type="protein sequence ID" value="SMQ23264.1"/>
    <property type="molecule type" value="Genomic_DNA"/>
</dbReference>
<evidence type="ECO:0000313" key="2">
    <source>
        <dbReference type="Proteomes" id="UP001158048"/>
    </source>
</evidence>